<proteinExistence type="predicted"/>
<dbReference type="GO" id="GO:0005813">
    <property type="term" value="C:centrosome"/>
    <property type="evidence" value="ECO:0007669"/>
    <property type="project" value="TreeGrafter"/>
</dbReference>
<reference evidence="2 3" key="1">
    <citation type="journal article" date="2019" name="PLoS ONE">
        <title>Genomic analyses reveal an absence of contemporary introgressive admixture between fin whales and blue whales, despite known hybrids.</title>
        <authorList>
            <person name="Westbury M.V."/>
            <person name="Petersen B."/>
            <person name="Lorenzen E.D."/>
        </authorList>
    </citation>
    <scope>NUCLEOTIDE SEQUENCE [LARGE SCALE GENOMIC DNA]</scope>
    <source>
        <strain evidence="2">FinWhale-01</strain>
    </source>
</reference>
<dbReference type="GO" id="GO:0036064">
    <property type="term" value="C:ciliary basal body"/>
    <property type="evidence" value="ECO:0007669"/>
    <property type="project" value="TreeGrafter"/>
</dbReference>
<accession>A0A643AUV3</accession>
<gene>
    <name evidence="2" type="ORF">E2I00_004624</name>
</gene>
<name>A0A643AUV3_BALPH</name>
<sequence>MEHENAQLRNINFSLSEALHAHSLTNMVLDDEGVLGSTENSFQKFHASLDLLKGAGLVHFSSWRSSLCDYNGLGKSKLLLCNYNNLIFSPFLLWSRLGQLATMAGIDQSDFYLLGHPQMNSTVSSPPEEEKKALEEKKSESKQGAPGQMQNIQVSGQNST</sequence>
<feature type="compositionally biased region" description="Polar residues" evidence="1">
    <location>
        <begin position="148"/>
        <end position="160"/>
    </location>
</feature>
<protein>
    <submittedName>
        <fullName evidence="2">Uncharacterized protein</fullName>
    </submittedName>
</protein>
<dbReference type="GO" id="GO:0044782">
    <property type="term" value="P:cilium organization"/>
    <property type="evidence" value="ECO:0007669"/>
    <property type="project" value="TreeGrafter"/>
</dbReference>
<dbReference type="OrthoDB" id="9683387at2759"/>
<feature type="compositionally biased region" description="Basic and acidic residues" evidence="1">
    <location>
        <begin position="128"/>
        <end position="141"/>
    </location>
</feature>
<evidence type="ECO:0000313" key="2">
    <source>
        <dbReference type="EMBL" id="KAB0379168.1"/>
    </source>
</evidence>
<dbReference type="EMBL" id="SGJD01030036">
    <property type="protein sequence ID" value="KAB0379168.1"/>
    <property type="molecule type" value="Genomic_DNA"/>
</dbReference>
<dbReference type="PANTHER" id="PTHR24110">
    <property type="entry name" value="CENTROSOMAL PROTEIN OF 78 KDA"/>
    <property type="match status" value="1"/>
</dbReference>
<evidence type="ECO:0000256" key="1">
    <source>
        <dbReference type="SAM" id="MobiDB-lite"/>
    </source>
</evidence>
<feature type="region of interest" description="Disordered" evidence="1">
    <location>
        <begin position="117"/>
        <end position="160"/>
    </location>
</feature>
<organism evidence="2 3">
    <name type="scientific">Balaenoptera physalus</name>
    <name type="common">Fin whale</name>
    <name type="synonym">Balaena physalus</name>
    <dbReference type="NCBI Taxonomy" id="9770"/>
    <lineage>
        <taxon>Eukaryota</taxon>
        <taxon>Metazoa</taxon>
        <taxon>Chordata</taxon>
        <taxon>Craniata</taxon>
        <taxon>Vertebrata</taxon>
        <taxon>Euteleostomi</taxon>
        <taxon>Mammalia</taxon>
        <taxon>Eutheria</taxon>
        <taxon>Laurasiatheria</taxon>
        <taxon>Artiodactyla</taxon>
        <taxon>Whippomorpha</taxon>
        <taxon>Cetacea</taxon>
        <taxon>Mysticeti</taxon>
        <taxon>Balaenopteridae</taxon>
        <taxon>Balaenoptera</taxon>
    </lineage>
</organism>
<dbReference type="PANTHER" id="PTHR24110:SF3">
    <property type="entry name" value="CENTROSOMAL PROTEIN OF 78 KDA"/>
    <property type="match status" value="1"/>
</dbReference>
<keyword evidence="3" id="KW-1185">Reference proteome</keyword>
<dbReference type="Proteomes" id="UP000437017">
    <property type="component" value="Unassembled WGS sequence"/>
</dbReference>
<dbReference type="AlphaFoldDB" id="A0A643AUV3"/>
<evidence type="ECO:0000313" key="3">
    <source>
        <dbReference type="Proteomes" id="UP000437017"/>
    </source>
</evidence>
<comment type="caution">
    <text evidence="2">The sequence shown here is derived from an EMBL/GenBank/DDBJ whole genome shotgun (WGS) entry which is preliminary data.</text>
</comment>